<reference evidence="1 2" key="1">
    <citation type="submission" date="2019-06" db="EMBL/GenBank/DDBJ databases">
        <title>Sequencing the genomes of 1000 actinobacteria strains.</title>
        <authorList>
            <person name="Klenk H.-P."/>
        </authorList>
    </citation>
    <scope>NUCLEOTIDE SEQUENCE [LARGE SCALE GENOMIC DNA]</scope>
    <source>
        <strain evidence="1 2">DSM 26477</strain>
    </source>
</reference>
<dbReference type="OrthoDB" id="3199565at2"/>
<sequence length="141" mass="14660">MTGVMPPLNVPQLNDRLAQVAGALGIPVARARVMLCTLVVSQMLPDAVAIKGGMGVKLRLGERGTRATSDLDVSTRARGEEFERCARPFGVSAPARAVADAPNGRARRSGAAARPAGGYRTGAWACAASGRKPFLASWICS</sequence>
<evidence type="ECO:0000313" key="1">
    <source>
        <dbReference type="EMBL" id="TQL47526.1"/>
    </source>
</evidence>
<comment type="caution">
    <text evidence="1">The sequence shown here is derived from an EMBL/GenBank/DDBJ whole genome shotgun (WGS) entry which is preliminary data.</text>
</comment>
<name>A0A542YHI0_9MICO</name>
<accession>A0A542YHI0</accession>
<evidence type="ECO:0000313" key="2">
    <source>
        <dbReference type="Proteomes" id="UP000317998"/>
    </source>
</evidence>
<evidence type="ECO:0008006" key="3">
    <source>
        <dbReference type="Google" id="ProtNLM"/>
    </source>
</evidence>
<gene>
    <name evidence="1" type="ORF">FB562_0590</name>
</gene>
<dbReference type="AlphaFoldDB" id="A0A542YHI0"/>
<protein>
    <recommendedName>
        <fullName evidence="3">Nucleotidyltransferase AbiEii toxin of type IV toxin-antitoxin system</fullName>
    </recommendedName>
</protein>
<dbReference type="EMBL" id="VFOM01000001">
    <property type="protein sequence ID" value="TQL47526.1"/>
    <property type="molecule type" value="Genomic_DNA"/>
</dbReference>
<organism evidence="1 2">
    <name type="scientific">Homoserinimonas aerilata</name>
    <dbReference type="NCBI Taxonomy" id="1162970"/>
    <lineage>
        <taxon>Bacteria</taxon>
        <taxon>Bacillati</taxon>
        <taxon>Actinomycetota</taxon>
        <taxon>Actinomycetes</taxon>
        <taxon>Micrococcales</taxon>
        <taxon>Microbacteriaceae</taxon>
        <taxon>Homoserinimonas</taxon>
    </lineage>
</organism>
<proteinExistence type="predicted"/>
<keyword evidence="2" id="KW-1185">Reference proteome</keyword>
<dbReference type="Proteomes" id="UP000317998">
    <property type="component" value="Unassembled WGS sequence"/>
</dbReference>